<feature type="non-terminal residue" evidence="1">
    <location>
        <position position="1"/>
    </location>
</feature>
<proteinExistence type="predicted"/>
<dbReference type="Gene3D" id="3.60.110.10">
    <property type="entry name" value="Carbon-nitrogen hydrolase"/>
    <property type="match status" value="1"/>
</dbReference>
<dbReference type="AlphaFoldDB" id="A0A382KZM4"/>
<dbReference type="InterPro" id="IPR036526">
    <property type="entry name" value="C-N_Hydrolase_sf"/>
</dbReference>
<protein>
    <submittedName>
        <fullName evidence="1">Uncharacterized protein</fullName>
    </submittedName>
</protein>
<dbReference type="EMBL" id="UINC01083981">
    <property type="protein sequence ID" value="SVC30204.1"/>
    <property type="molecule type" value="Genomic_DNA"/>
</dbReference>
<evidence type="ECO:0000313" key="1">
    <source>
        <dbReference type="EMBL" id="SVC30204.1"/>
    </source>
</evidence>
<accession>A0A382KZM4</accession>
<feature type="non-terminal residue" evidence="1">
    <location>
        <position position="100"/>
    </location>
</feature>
<sequence length="100" mass="11353">VIKKFLKISQLQIEGLADPLQNTELIKKSLLKTIKFKPDIISTPECSNIITNDKKHLIANATFQNACPVLKECKKFAKKYNKIIHIGSLLLKKNHSNKLI</sequence>
<organism evidence="1">
    <name type="scientific">marine metagenome</name>
    <dbReference type="NCBI Taxonomy" id="408172"/>
    <lineage>
        <taxon>unclassified sequences</taxon>
        <taxon>metagenomes</taxon>
        <taxon>ecological metagenomes</taxon>
    </lineage>
</organism>
<dbReference type="SUPFAM" id="SSF56317">
    <property type="entry name" value="Carbon-nitrogen hydrolase"/>
    <property type="match status" value="1"/>
</dbReference>
<gene>
    <name evidence="1" type="ORF">METZ01_LOCUS283058</name>
</gene>
<name>A0A382KZM4_9ZZZZ</name>
<reference evidence="1" key="1">
    <citation type="submission" date="2018-05" db="EMBL/GenBank/DDBJ databases">
        <authorList>
            <person name="Lanie J.A."/>
            <person name="Ng W.-L."/>
            <person name="Kazmierczak K.M."/>
            <person name="Andrzejewski T.M."/>
            <person name="Davidsen T.M."/>
            <person name="Wayne K.J."/>
            <person name="Tettelin H."/>
            <person name="Glass J.I."/>
            <person name="Rusch D."/>
            <person name="Podicherti R."/>
            <person name="Tsui H.-C.T."/>
            <person name="Winkler M.E."/>
        </authorList>
    </citation>
    <scope>NUCLEOTIDE SEQUENCE</scope>
</reference>